<dbReference type="PANTHER" id="PTHR30160">
    <property type="entry name" value="TETRAACYLDISACCHARIDE 4'-KINASE-RELATED"/>
    <property type="match status" value="1"/>
</dbReference>
<evidence type="ECO:0000256" key="1">
    <source>
        <dbReference type="ARBA" id="ARBA00022676"/>
    </source>
</evidence>
<dbReference type="GO" id="GO:0008713">
    <property type="term" value="F:ADP-heptose-lipopolysaccharide heptosyltransferase activity"/>
    <property type="evidence" value="ECO:0007669"/>
    <property type="project" value="TreeGrafter"/>
</dbReference>
<dbReference type="InterPro" id="IPR049327">
    <property type="entry name" value="TibC/BAHTCr-like_N"/>
</dbReference>
<evidence type="ECO:0000313" key="6">
    <source>
        <dbReference type="Proteomes" id="UP000295063"/>
    </source>
</evidence>
<keyword evidence="2 5" id="KW-0808">Transferase</keyword>
<evidence type="ECO:0000256" key="2">
    <source>
        <dbReference type="ARBA" id="ARBA00022679"/>
    </source>
</evidence>
<evidence type="ECO:0000256" key="3">
    <source>
        <dbReference type="SAM" id="MobiDB-lite"/>
    </source>
</evidence>
<evidence type="ECO:0000313" key="5">
    <source>
        <dbReference type="EMBL" id="TCL35581.1"/>
    </source>
</evidence>
<reference evidence="5 6" key="1">
    <citation type="submission" date="2019-03" db="EMBL/GenBank/DDBJ databases">
        <title>Genomic Encyclopedia of Type Strains, Phase IV (KMG-IV): sequencing the most valuable type-strain genomes for metagenomic binning, comparative biology and taxonomic classification.</title>
        <authorList>
            <person name="Goeker M."/>
        </authorList>
    </citation>
    <scope>NUCLEOTIDE SEQUENCE [LARGE SCALE GENOMIC DNA]</scope>
    <source>
        <strain evidence="5 6">DSM 15969</strain>
    </source>
</reference>
<sequence>MNQLQASNQLPVSAPALPEKPPYMNFNAGELTCKTDIEGLAFDFNYGARIKVPAGSWRVKIIDKDACLTLYDAPASDVLVTSTKKFFINFRLEVYRDNKLMLSHDYNAARKKVLIKFPVGTLGDIIAWFPYAQEFKYKHGCEVYCAMAPEIAELFKPAYPDLHFIGPEERPGEIYASYYMGIFFPCDDRIHQPVDWRVVGLQRTIPYLLGLKPEEVRPQIVPPDTTRLIPEPYVCIAAQATTQAKYWNNPTGWLNTIKHLKEKGYRVLCIDKEICHGSGSRWNTIPYGAEDFTGPLPLTQRASLLHHADFFVGLSSGLSWLAWGIGKPVVLISGFSLPNMEFYTPYRVINYHTCNGCFSDSSLEFVHHDFAWCPRHQNTDRQFECTRLITSGQVNAMIDRLMVDYQLTPQLRRSSNYGKQQEKKQAHRPADPFHSDGGRKRV</sequence>
<dbReference type="InterPro" id="IPR051199">
    <property type="entry name" value="LPS_LOS_Heptosyltrfase"/>
</dbReference>
<gene>
    <name evidence="5" type="ORF">EV210_11144</name>
</gene>
<proteinExistence type="predicted"/>
<evidence type="ECO:0000259" key="4">
    <source>
        <dbReference type="Pfam" id="PF21129"/>
    </source>
</evidence>
<dbReference type="GO" id="GO:0005829">
    <property type="term" value="C:cytosol"/>
    <property type="evidence" value="ECO:0007669"/>
    <property type="project" value="TreeGrafter"/>
</dbReference>
<dbReference type="RefSeq" id="WP_207900746.1">
    <property type="nucleotide sequence ID" value="NZ_SLUI01000011.1"/>
</dbReference>
<dbReference type="GO" id="GO:0009244">
    <property type="term" value="P:lipopolysaccharide core region biosynthetic process"/>
    <property type="evidence" value="ECO:0007669"/>
    <property type="project" value="TreeGrafter"/>
</dbReference>
<dbReference type="Pfam" id="PF21129">
    <property type="entry name" value="TibC_1st"/>
    <property type="match status" value="1"/>
</dbReference>
<dbReference type="AlphaFoldDB" id="A0A4R1PUE1"/>
<dbReference type="EMBL" id="SLUI01000011">
    <property type="protein sequence ID" value="TCL35581.1"/>
    <property type="molecule type" value="Genomic_DNA"/>
</dbReference>
<feature type="region of interest" description="Disordered" evidence="3">
    <location>
        <begin position="414"/>
        <end position="442"/>
    </location>
</feature>
<dbReference type="Proteomes" id="UP000295063">
    <property type="component" value="Unassembled WGS sequence"/>
</dbReference>
<dbReference type="Pfam" id="PF01075">
    <property type="entry name" value="Glyco_transf_9"/>
    <property type="match status" value="1"/>
</dbReference>
<name>A0A4R1PUE1_9FIRM</name>
<feature type="domain" description="Autotransproter heptosyltransferase TibC/BAHTCr-like N-terminal" evidence="4">
    <location>
        <begin position="38"/>
        <end position="97"/>
    </location>
</feature>
<dbReference type="InterPro" id="IPR002201">
    <property type="entry name" value="Glyco_trans_9"/>
</dbReference>
<organism evidence="5 6">
    <name type="scientific">Anaerospora hongkongensis</name>
    <dbReference type="NCBI Taxonomy" id="244830"/>
    <lineage>
        <taxon>Bacteria</taxon>
        <taxon>Bacillati</taxon>
        <taxon>Bacillota</taxon>
        <taxon>Negativicutes</taxon>
        <taxon>Selenomonadales</taxon>
        <taxon>Sporomusaceae</taxon>
        <taxon>Anaerospora</taxon>
    </lineage>
</organism>
<keyword evidence="1" id="KW-0328">Glycosyltransferase</keyword>
<feature type="compositionally biased region" description="Basic and acidic residues" evidence="3">
    <location>
        <begin position="420"/>
        <end position="442"/>
    </location>
</feature>
<dbReference type="SUPFAM" id="SSF53756">
    <property type="entry name" value="UDP-Glycosyltransferase/glycogen phosphorylase"/>
    <property type="match status" value="1"/>
</dbReference>
<accession>A0A4R1PUE1</accession>
<dbReference type="PANTHER" id="PTHR30160:SF1">
    <property type="entry name" value="LIPOPOLYSACCHARIDE 1,2-N-ACETYLGLUCOSAMINETRANSFERASE-RELATED"/>
    <property type="match status" value="1"/>
</dbReference>
<dbReference type="NCBIfam" id="TIGR04414">
    <property type="entry name" value="hepto_Aah_TibC"/>
    <property type="match status" value="1"/>
</dbReference>
<protein>
    <submittedName>
        <fullName evidence="5">Autotransporter strand-loop-strand O-heptosyltransferase</fullName>
    </submittedName>
</protein>
<comment type="caution">
    <text evidence="5">The sequence shown here is derived from an EMBL/GenBank/DDBJ whole genome shotgun (WGS) entry which is preliminary data.</text>
</comment>
<dbReference type="InterPro" id="IPR030929">
    <property type="entry name" value="Aah/TibC-like"/>
</dbReference>
<dbReference type="Gene3D" id="3.40.50.2000">
    <property type="entry name" value="Glycogen Phosphorylase B"/>
    <property type="match status" value="1"/>
</dbReference>
<keyword evidence="6" id="KW-1185">Reference proteome</keyword>